<dbReference type="PANTHER" id="PTHR43766:SF1">
    <property type="entry name" value="TRYPTOPHAN--TRNA LIGASE, MITOCHONDRIAL"/>
    <property type="match status" value="1"/>
</dbReference>
<dbReference type="GO" id="GO:0006436">
    <property type="term" value="P:tryptophanyl-tRNA aminoacylation"/>
    <property type="evidence" value="ECO:0007669"/>
    <property type="project" value="InterPro"/>
</dbReference>
<dbReference type="GO" id="GO:0004830">
    <property type="term" value="F:tryptophan-tRNA ligase activity"/>
    <property type="evidence" value="ECO:0007669"/>
    <property type="project" value="UniProtKB-EC"/>
</dbReference>
<dbReference type="Pfam" id="PF00579">
    <property type="entry name" value="tRNA-synt_1b"/>
    <property type="match status" value="1"/>
</dbReference>
<evidence type="ECO:0000313" key="9">
    <source>
        <dbReference type="EMBL" id="SVA38275.1"/>
    </source>
</evidence>
<evidence type="ECO:0000256" key="3">
    <source>
        <dbReference type="ARBA" id="ARBA00022598"/>
    </source>
</evidence>
<feature type="non-terminal residue" evidence="9">
    <location>
        <position position="1"/>
    </location>
</feature>
<dbReference type="GO" id="GO:0005829">
    <property type="term" value="C:cytosol"/>
    <property type="evidence" value="ECO:0007669"/>
    <property type="project" value="TreeGrafter"/>
</dbReference>
<dbReference type="InterPro" id="IPR002305">
    <property type="entry name" value="aa-tRNA-synth_Ic"/>
</dbReference>
<dbReference type="FunFam" id="1.10.240.10:FF:000005">
    <property type="entry name" value="Tryptophan--tRNA ligase"/>
    <property type="match status" value="1"/>
</dbReference>
<dbReference type="SUPFAM" id="SSF52374">
    <property type="entry name" value="Nucleotidylyl transferase"/>
    <property type="match status" value="1"/>
</dbReference>
<dbReference type="PRINTS" id="PR01039">
    <property type="entry name" value="TRNASYNTHTRP"/>
</dbReference>
<dbReference type="AlphaFoldDB" id="A0A381VD22"/>
<reference evidence="9" key="1">
    <citation type="submission" date="2018-05" db="EMBL/GenBank/DDBJ databases">
        <authorList>
            <person name="Lanie J.A."/>
            <person name="Ng W.-L."/>
            <person name="Kazmierczak K.M."/>
            <person name="Andrzejewski T.M."/>
            <person name="Davidsen T.M."/>
            <person name="Wayne K.J."/>
            <person name="Tettelin H."/>
            <person name="Glass J.I."/>
            <person name="Rusch D."/>
            <person name="Podicherti R."/>
            <person name="Tsui H.-C.T."/>
            <person name="Winkler M.E."/>
        </authorList>
    </citation>
    <scope>NUCLEOTIDE SEQUENCE</scope>
</reference>
<dbReference type="InterPro" id="IPR002306">
    <property type="entry name" value="Trp-tRNA-ligase"/>
</dbReference>
<comment type="catalytic activity">
    <reaction evidence="8">
        <text>tRNA(Trp) + L-tryptophan + ATP = L-tryptophyl-tRNA(Trp) + AMP + diphosphate + H(+)</text>
        <dbReference type="Rhea" id="RHEA:24080"/>
        <dbReference type="Rhea" id="RHEA-COMP:9671"/>
        <dbReference type="Rhea" id="RHEA-COMP:9705"/>
        <dbReference type="ChEBI" id="CHEBI:15378"/>
        <dbReference type="ChEBI" id="CHEBI:30616"/>
        <dbReference type="ChEBI" id="CHEBI:33019"/>
        <dbReference type="ChEBI" id="CHEBI:57912"/>
        <dbReference type="ChEBI" id="CHEBI:78442"/>
        <dbReference type="ChEBI" id="CHEBI:78535"/>
        <dbReference type="ChEBI" id="CHEBI:456215"/>
        <dbReference type="EC" id="6.1.1.2"/>
    </reaction>
</comment>
<dbReference type="Gene3D" id="3.40.50.620">
    <property type="entry name" value="HUPs"/>
    <property type="match status" value="1"/>
</dbReference>
<sequence length="371" mass="41467">VEYDDCDSNIPFSEVNFRCPLPVTNARLSSLSKPEIASIMVQKKGRIFSGMRPTGRLHLGNYLGALKNWVDLQDDYECIYCVVDVHALTTLESVQDTKAIVPNTNEMVLDWLAAGIDPNKSIIFVQSHVPEVMTLHTLLSMVTPLGWLMRVPTFKEKLRQMKANDETVNYGLVGYPVLQTADIILYKGDTVPVGEDQVPHVELSREIVRRFNKVFGNTFPEPKVKLTESPSIKGLDGKTKMSKTLDNHVELALSDDETRKRIMSAVTDPQRTHRTVPGRPSICNVYSLHKIFNERKVNEIQEGCTTAALGCVDCKIDLAANVNKYLAPFRERRTAFANQPELVQTILTDGAARARKIAKSVIAEVRGKMGL</sequence>
<comment type="similarity">
    <text evidence="1">Belongs to the class-I aminoacyl-tRNA synthetase family.</text>
</comment>
<dbReference type="CDD" id="cd00806">
    <property type="entry name" value="TrpRS_core"/>
    <property type="match status" value="1"/>
</dbReference>
<name>A0A381VD22_9ZZZZ</name>
<evidence type="ECO:0000256" key="7">
    <source>
        <dbReference type="ARBA" id="ARBA00023146"/>
    </source>
</evidence>
<dbReference type="InterPro" id="IPR001412">
    <property type="entry name" value="aa-tRNA-synth_I_CS"/>
</dbReference>
<evidence type="ECO:0000256" key="5">
    <source>
        <dbReference type="ARBA" id="ARBA00022840"/>
    </source>
</evidence>
<proteinExistence type="inferred from homology"/>
<accession>A0A381VD22</accession>
<keyword evidence="7" id="KW-0030">Aminoacyl-tRNA synthetase</keyword>
<dbReference type="EC" id="6.1.1.2" evidence="2"/>
<dbReference type="EMBL" id="UINC01008509">
    <property type="protein sequence ID" value="SVA38275.1"/>
    <property type="molecule type" value="Genomic_DNA"/>
</dbReference>
<keyword evidence="4" id="KW-0547">Nucleotide-binding</keyword>
<organism evidence="9">
    <name type="scientific">marine metagenome</name>
    <dbReference type="NCBI Taxonomy" id="408172"/>
    <lineage>
        <taxon>unclassified sequences</taxon>
        <taxon>metagenomes</taxon>
        <taxon>ecological metagenomes</taxon>
    </lineage>
</organism>
<protein>
    <recommendedName>
        <fullName evidence="2">tryptophan--tRNA ligase</fullName>
        <ecNumber evidence="2">6.1.1.2</ecNumber>
    </recommendedName>
</protein>
<dbReference type="InterPro" id="IPR014729">
    <property type="entry name" value="Rossmann-like_a/b/a_fold"/>
</dbReference>
<gene>
    <name evidence="9" type="ORF">METZ01_LOCUS91129</name>
</gene>
<evidence type="ECO:0000256" key="8">
    <source>
        <dbReference type="ARBA" id="ARBA00049929"/>
    </source>
</evidence>
<evidence type="ECO:0000256" key="4">
    <source>
        <dbReference type="ARBA" id="ARBA00022741"/>
    </source>
</evidence>
<dbReference type="GO" id="GO:0005524">
    <property type="term" value="F:ATP binding"/>
    <property type="evidence" value="ECO:0007669"/>
    <property type="project" value="UniProtKB-KW"/>
</dbReference>
<evidence type="ECO:0000256" key="6">
    <source>
        <dbReference type="ARBA" id="ARBA00022917"/>
    </source>
</evidence>
<dbReference type="NCBIfam" id="TIGR00233">
    <property type="entry name" value="trpS"/>
    <property type="match status" value="1"/>
</dbReference>
<dbReference type="InterPro" id="IPR050203">
    <property type="entry name" value="Trp-tRNA_synthetase"/>
</dbReference>
<evidence type="ECO:0000256" key="1">
    <source>
        <dbReference type="ARBA" id="ARBA00005594"/>
    </source>
</evidence>
<keyword evidence="6" id="KW-0648">Protein biosynthesis</keyword>
<keyword evidence="5" id="KW-0067">ATP-binding</keyword>
<dbReference type="Gene3D" id="1.10.240.10">
    <property type="entry name" value="Tyrosyl-Transfer RNA Synthetase"/>
    <property type="match status" value="1"/>
</dbReference>
<keyword evidence="3" id="KW-0436">Ligase</keyword>
<dbReference type="PROSITE" id="PS00178">
    <property type="entry name" value="AA_TRNA_LIGASE_I"/>
    <property type="match status" value="1"/>
</dbReference>
<dbReference type="PANTHER" id="PTHR43766">
    <property type="entry name" value="TRYPTOPHAN--TRNA LIGASE, MITOCHONDRIAL"/>
    <property type="match status" value="1"/>
</dbReference>
<evidence type="ECO:0000256" key="2">
    <source>
        <dbReference type="ARBA" id="ARBA00013161"/>
    </source>
</evidence>